<evidence type="ECO:0000313" key="1">
    <source>
        <dbReference type="EMBL" id="TWI47279.1"/>
    </source>
</evidence>
<comment type="caution">
    <text evidence="1">The sequence shown here is derived from an EMBL/GenBank/DDBJ whole genome shotgun (WGS) entry which is preliminary data.</text>
</comment>
<sequence length="74" mass="8464">MENGILQSEMPFNMATIFSAPVSECWYVVYPHGGIVCEFDSEQEARAEAENYNGVYSRTFNVVAHRSFQCFTEK</sequence>
<gene>
    <name evidence="1" type="ORF">IQ22_04343</name>
</gene>
<dbReference type="AlphaFoldDB" id="A0A562PS95"/>
<reference evidence="1 2" key="1">
    <citation type="journal article" date="2015" name="Stand. Genomic Sci.">
        <title>Genomic Encyclopedia of Bacterial and Archaeal Type Strains, Phase III: the genomes of soil and plant-associated and newly described type strains.</title>
        <authorList>
            <person name="Whitman W.B."/>
            <person name="Woyke T."/>
            <person name="Klenk H.P."/>
            <person name="Zhou Y."/>
            <person name="Lilburn T.G."/>
            <person name="Beck B.J."/>
            <person name="De Vos P."/>
            <person name="Vandamme P."/>
            <person name="Eisen J.A."/>
            <person name="Garrity G."/>
            <person name="Hugenholtz P."/>
            <person name="Kyrpides N.C."/>
        </authorList>
    </citation>
    <scope>NUCLEOTIDE SEQUENCE [LARGE SCALE GENOMIC DNA]</scope>
    <source>
        <strain evidence="1 2">CGMCC 1.6858</strain>
    </source>
</reference>
<protein>
    <submittedName>
        <fullName evidence="1">Uncharacterized protein</fullName>
    </submittedName>
</protein>
<name>A0A562PS95_9PSED</name>
<keyword evidence="2" id="KW-1185">Reference proteome</keyword>
<proteinExistence type="predicted"/>
<dbReference type="Proteomes" id="UP000316905">
    <property type="component" value="Unassembled WGS sequence"/>
</dbReference>
<organism evidence="1 2">
    <name type="scientific">Pseudomonas duriflava</name>
    <dbReference type="NCBI Taxonomy" id="459528"/>
    <lineage>
        <taxon>Bacteria</taxon>
        <taxon>Pseudomonadati</taxon>
        <taxon>Pseudomonadota</taxon>
        <taxon>Gammaproteobacteria</taxon>
        <taxon>Pseudomonadales</taxon>
        <taxon>Pseudomonadaceae</taxon>
        <taxon>Pseudomonas</taxon>
    </lineage>
</organism>
<dbReference type="EMBL" id="VLKY01000024">
    <property type="protein sequence ID" value="TWI47279.1"/>
    <property type="molecule type" value="Genomic_DNA"/>
</dbReference>
<accession>A0A562PS95</accession>
<evidence type="ECO:0000313" key="2">
    <source>
        <dbReference type="Proteomes" id="UP000316905"/>
    </source>
</evidence>